<dbReference type="RefSeq" id="WP_015851330.1">
    <property type="nucleotide sequence ID" value="NC_012881.1"/>
</dbReference>
<dbReference type="PANTHER" id="PTHR43080">
    <property type="entry name" value="CBS DOMAIN-CONTAINING PROTEIN CBSX3, MITOCHONDRIAL"/>
    <property type="match status" value="1"/>
</dbReference>
<dbReference type="SUPFAM" id="SSF54631">
    <property type="entry name" value="CBS-domain pair"/>
    <property type="match status" value="1"/>
</dbReference>
<dbReference type="Pfam" id="PF00571">
    <property type="entry name" value="CBS"/>
    <property type="match status" value="2"/>
</dbReference>
<dbReference type="HOGENOM" id="CLU_040681_6_0_7"/>
<dbReference type="SMART" id="SM00116">
    <property type="entry name" value="CBS"/>
    <property type="match status" value="2"/>
</dbReference>
<dbReference type="InterPro" id="IPR000644">
    <property type="entry name" value="CBS_dom"/>
</dbReference>
<dbReference type="PROSITE" id="PS51371">
    <property type="entry name" value="CBS"/>
    <property type="match status" value="2"/>
</dbReference>
<evidence type="ECO:0000313" key="5">
    <source>
        <dbReference type="Proteomes" id="UP000002601"/>
    </source>
</evidence>
<reference evidence="4 5" key="1">
    <citation type="submission" date="2009-06" db="EMBL/GenBank/DDBJ databases">
        <title>Complete sequence of Desulfovibrio salexigens DSM 2638.</title>
        <authorList>
            <consortium name="US DOE Joint Genome Institute"/>
            <person name="Lucas S."/>
            <person name="Copeland A."/>
            <person name="Lapidus A."/>
            <person name="Glavina del Rio T."/>
            <person name="Tice H."/>
            <person name="Bruce D."/>
            <person name="Goodwin L."/>
            <person name="Pitluck S."/>
            <person name="Munk A.C."/>
            <person name="Brettin T."/>
            <person name="Detter J.C."/>
            <person name="Han C."/>
            <person name="Tapia R."/>
            <person name="Larimer F."/>
            <person name="Land M."/>
            <person name="Hauser L."/>
            <person name="Kyrpides N."/>
            <person name="Anderson I."/>
            <person name="Wall J.D."/>
            <person name="Arkin A.P."/>
            <person name="Dehal P."/>
            <person name="Chivian D."/>
            <person name="Giles B."/>
            <person name="Hazen T.C."/>
        </authorList>
    </citation>
    <scope>NUCLEOTIDE SEQUENCE [LARGE SCALE GENOMIC DNA]</scope>
    <source>
        <strain evidence="5">ATCC 14822 / DSM 2638 / NCIMB 8403 / VKM B-1763</strain>
    </source>
</reference>
<evidence type="ECO:0000256" key="2">
    <source>
        <dbReference type="PROSITE-ProRule" id="PRU00703"/>
    </source>
</evidence>
<dbReference type="Gene3D" id="3.10.580.10">
    <property type="entry name" value="CBS-domain"/>
    <property type="match status" value="1"/>
</dbReference>
<dbReference type="Proteomes" id="UP000002601">
    <property type="component" value="Chromosome"/>
</dbReference>
<dbReference type="InterPro" id="IPR046342">
    <property type="entry name" value="CBS_dom_sf"/>
</dbReference>
<dbReference type="STRING" id="526222.Desal_1450"/>
<dbReference type="KEGG" id="dsa:Desal_1450"/>
<accession>C6BRS2</accession>
<feature type="domain" description="CBS" evidence="3">
    <location>
        <begin position="83"/>
        <end position="138"/>
    </location>
</feature>
<proteinExistence type="predicted"/>
<name>C6BRS2_MARSD</name>
<evidence type="ECO:0000259" key="3">
    <source>
        <dbReference type="PROSITE" id="PS51371"/>
    </source>
</evidence>
<dbReference type="OrthoDB" id="9802114at2"/>
<dbReference type="eggNOG" id="COG0517">
    <property type="taxonomic scope" value="Bacteria"/>
</dbReference>
<feature type="domain" description="CBS" evidence="3">
    <location>
        <begin position="7"/>
        <end position="64"/>
    </location>
</feature>
<keyword evidence="1 2" id="KW-0129">CBS domain</keyword>
<dbReference type="InterPro" id="IPR051257">
    <property type="entry name" value="Diverse_CBS-Domain"/>
</dbReference>
<organism evidence="4 5">
    <name type="scientific">Maridesulfovibrio salexigens (strain ATCC 14822 / DSM 2638 / NCIMB 8403 / VKM B-1763)</name>
    <name type="common">Desulfovibrio salexigens</name>
    <dbReference type="NCBI Taxonomy" id="526222"/>
    <lineage>
        <taxon>Bacteria</taxon>
        <taxon>Pseudomonadati</taxon>
        <taxon>Thermodesulfobacteriota</taxon>
        <taxon>Desulfovibrionia</taxon>
        <taxon>Desulfovibrionales</taxon>
        <taxon>Desulfovibrionaceae</taxon>
        <taxon>Maridesulfovibrio</taxon>
    </lineage>
</organism>
<dbReference type="PANTHER" id="PTHR43080:SF2">
    <property type="entry name" value="CBS DOMAIN-CONTAINING PROTEIN"/>
    <property type="match status" value="1"/>
</dbReference>
<evidence type="ECO:0000313" key="4">
    <source>
        <dbReference type="EMBL" id="ACS79512.1"/>
    </source>
</evidence>
<dbReference type="EMBL" id="CP001649">
    <property type="protein sequence ID" value="ACS79512.1"/>
    <property type="molecule type" value="Genomic_DNA"/>
</dbReference>
<evidence type="ECO:0000256" key="1">
    <source>
        <dbReference type="ARBA" id="ARBA00023122"/>
    </source>
</evidence>
<protein>
    <submittedName>
        <fullName evidence="4">CBS domain containing protein</fullName>
    </submittedName>
</protein>
<dbReference type="CDD" id="cd04584">
    <property type="entry name" value="CBS_pair_AcuB_like"/>
    <property type="match status" value="1"/>
</dbReference>
<gene>
    <name evidence="4" type="ordered locus">Desal_1450</name>
</gene>
<sequence length="226" mass="25025">MLVGDWMTEEVLTLMPGAPIIDAMEMMRDAGIRQIPVTEASGLVVGIVSDRDVRDAMPSKFLPGDNAAGKGDGLMGLKIKDIMTHDPYIVSPDTCMEVAAEILLEKKIGGLPVVDEFGLVGIVTEVDIYRFLTTVTAVSKGSSQFAFVLEDTASALEDLLSDMWARGLRLSTVFTSYEGVEQGSRRVFIWVQKLDDDIVESLVVHLKKTYNFKYHVHRGETYKNEF</sequence>
<keyword evidence="5" id="KW-1185">Reference proteome</keyword>
<dbReference type="AlphaFoldDB" id="C6BRS2"/>